<protein>
    <submittedName>
        <fullName evidence="1">Uncharacterized protein</fullName>
    </submittedName>
</protein>
<comment type="caution">
    <text evidence="1">The sequence shown here is derived from an EMBL/GenBank/DDBJ whole genome shotgun (WGS) entry which is preliminary data.</text>
</comment>
<reference evidence="1 2" key="1">
    <citation type="submission" date="2020-01" db="EMBL/GenBank/DDBJ databases">
        <authorList>
            <person name="Gupta K D."/>
        </authorList>
    </citation>
    <scope>NUCLEOTIDE SEQUENCE [LARGE SCALE GENOMIC DNA]</scope>
</reference>
<evidence type="ECO:0000313" key="2">
    <source>
        <dbReference type="Proteomes" id="UP000467700"/>
    </source>
</evidence>
<dbReference type="Proteomes" id="UP000467700">
    <property type="component" value="Unassembled WGS sequence"/>
</dbReference>
<sequence>MKSAEVSIFLSARQDVVDILESDGKTCVLIKEAAASLYHAGFDTEIVHIVIMSKIPGLISEEEAKATLIRYDPDRFKCEGGELRYCEPSVIPPKKNWCRIVLIPTPNPPPPQYEPNRTKRLLDLPVASPLSIISDAIAGIQIVPEKGRASKLLRLLDIVSRHELVTIDEEHIKCNGPVIREDDEEELDAESLGENEDTEAVVNLDLGSIVLEPPSPSKQITTAGKFGKSSSAFAMPFEEPLETEQMLDS</sequence>
<gene>
    <name evidence="1" type="ORF">AAE3_LOCUS5711</name>
</gene>
<proteinExistence type="predicted"/>
<organism evidence="1 2">
    <name type="scientific">Cyclocybe aegerita</name>
    <name type="common">Black poplar mushroom</name>
    <name type="synonym">Agrocybe aegerita</name>
    <dbReference type="NCBI Taxonomy" id="1973307"/>
    <lineage>
        <taxon>Eukaryota</taxon>
        <taxon>Fungi</taxon>
        <taxon>Dikarya</taxon>
        <taxon>Basidiomycota</taxon>
        <taxon>Agaricomycotina</taxon>
        <taxon>Agaricomycetes</taxon>
        <taxon>Agaricomycetidae</taxon>
        <taxon>Agaricales</taxon>
        <taxon>Agaricineae</taxon>
        <taxon>Bolbitiaceae</taxon>
        <taxon>Cyclocybe</taxon>
    </lineage>
</organism>
<accession>A0A8S0VRG8</accession>
<dbReference type="EMBL" id="CACVBS010000039">
    <property type="protein sequence ID" value="CAA7263425.1"/>
    <property type="molecule type" value="Genomic_DNA"/>
</dbReference>
<name>A0A8S0VRG8_CYCAE</name>
<dbReference type="AlphaFoldDB" id="A0A8S0VRG8"/>
<evidence type="ECO:0000313" key="1">
    <source>
        <dbReference type="EMBL" id="CAA7263425.1"/>
    </source>
</evidence>
<keyword evidence="2" id="KW-1185">Reference proteome</keyword>